<evidence type="ECO:0000256" key="6">
    <source>
        <dbReference type="RuleBase" id="RU362019"/>
    </source>
</evidence>
<dbReference type="Gene3D" id="3.30.420.60">
    <property type="entry name" value="eRF1 domain 2"/>
    <property type="match status" value="1"/>
</dbReference>
<dbReference type="SUPFAM" id="SSF53137">
    <property type="entry name" value="Translational machinery components"/>
    <property type="match status" value="1"/>
</dbReference>
<name>A0A0C3QVW2_9AGAM</name>
<feature type="domain" description="eRF1/Pelota-like N-terminal" evidence="7">
    <location>
        <begin position="1"/>
        <end position="146"/>
    </location>
</feature>
<dbReference type="Gene3D" id="3.30.1330.30">
    <property type="match status" value="1"/>
</dbReference>
<proteinExistence type="inferred from homology"/>
<dbReference type="InterPro" id="IPR005142">
    <property type="entry name" value="eRF1_3"/>
</dbReference>
<dbReference type="Pfam" id="PF03465">
    <property type="entry name" value="eRF1_3"/>
    <property type="match status" value="1"/>
</dbReference>
<dbReference type="Pfam" id="PF03464">
    <property type="entry name" value="eRF1_2"/>
    <property type="match status" value="1"/>
</dbReference>
<comment type="function">
    <text evidence="6">Component of the Dom34-Hbs1 complex, a complex that recognizes stalled ribosomes and triggers the No-Go Decay (NGD) pathway (PubMed:20890290). In the Dom34-Hbs1 complex, dom34 recognizes ribosomes stalled at the 3' end of an mRNA and engages stalled ribosomes by destabilizing mRNA in the mRNA channel. Following ribosome-binding, the Dom34-Hbs1 complex promotes the disassembly of stalled ribosomes, followed by degradation of damaged mRNAs as part of the NGD pathway.</text>
</comment>
<comment type="cofactor">
    <cofactor evidence="1 6">
        <name>a divalent metal cation</name>
        <dbReference type="ChEBI" id="CHEBI:60240"/>
    </cofactor>
</comment>
<dbReference type="GO" id="GO:0032790">
    <property type="term" value="P:ribosome disassembly"/>
    <property type="evidence" value="ECO:0007669"/>
    <property type="project" value="TreeGrafter"/>
</dbReference>
<dbReference type="NCBIfam" id="TIGR00111">
    <property type="entry name" value="pelota"/>
    <property type="match status" value="1"/>
</dbReference>
<dbReference type="InterPro" id="IPR005140">
    <property type="entry name" value="eRF1_Pelota-like_N"/>
</dbReference>
<dbReference type="GO" id="GO:0005737">
    <property type="term" value="C:cytoplasm"/>
    <property type="evidence" value="ECO:0007669"/>
    <property type="project" value="UniProtKB-SubCell"/>
</dbReference>
<accession>A0A0C3QVW2</accession>
<dbReference type="AlphaFoldDB" id="A0A0C3QVW2"/>
<evidence type="ECO:0000313" key="9">
    <source>
        <dbReference type="Proteomes" id="UP000054248"/>
    </source>
</evidence>
<dbReference type="InterPro" id="IPR004405">
    <property type="entry name" value="TF_pelota"/>
</dbReference>
<evidence type="ECO:0000256" key="2">
    <source>
        <dbReference type="ARBA" id="ARBA00004496"/>
    </source>
</evidence>
<dbReference type="EMBL" id="KN822952">
    <property type="protein sequence ID" value="KIO32879.1"/>
    <property type="molecule type" value="Genomic_DNA"/>
</dbReference>
<keyword evidence="9" id="KW-1185">Reference proteome</keyword>
<dbReference type="GO" id="GO:0070481">
    <property type="term" value="P:nuclear-transcribed mRNA catabolic process, non-stop decay"/>
    <property type="evidence" value="ECO:0007669"/>
    <property type="project" value="InterPro"/>
</dbReference>
<sequence length="435" mass="48145">MKQIRRNVDKTGLGAVVLCPEDDEDMWHLYNLIQAGDEVKALALRRVVQTGATGSTSSERVRTKLTIQVTNVHFTPSSASGGASSTGPSVSDQHAAIQVSGRVSEENNFVKMGSYHTLDLEPNRDVTIIKQEWDSISLGRVDDACVEGRGADLGAIVASEGTAAICLLSEHMTVVRQRIEVPVPRKRMGSSTLHDKGADRFYQAVYQAFLRHIPFADLRAIVLASPGFIKDTLYDYIFAEATRTNNKALLQARPKFLRIHTSSSHVHSLVEVLKSPEITNLLKETKFAKEGIMLDKFYKMLGSDELRAWYGPDHVLLAADRGAIGTLLITDELFRWACRINRMVVSLCVRSRRSNKVEDRKKYVELVESVKQKGGEVLIFSSMHESGQQLNQLTGIAAILTFPLDVEVVEAEEKAAKEEAELARLEAEGEQQPAA</sequence>
<dbReference type="FunFam" id="3.30.420.60:FF:000004">
    <property type="entry name" value="Protein DOM34 homolog"/>
    <property type="match status" value="1"/>
</dbReference>
<dbReference type="PANTHER" id="PTHR10853:SF0">
    <property type="entry name" value="PROTEIN PELOTA HOMOLOG"/>
    <property type="match status" value="1"/>
</dbReference>
<dbReference type="Gene3D" id="2.30.30.870">
    <property type="entry name" value="Pelota, domain A"/>
    <property type="match status" value="1"/>
</dbReference>
<evidence type="ECO:0000259" key="7">
    <source>
        <dbReference type="SMART" id="SM01194"/>
    </source>
</evidence>
<dbReference type="FunFam" id="2.30.30.870:FF:000001">
    <property type="entry name" value="Protein pelota homolog"/>
    <property type="match status" value="1"/>
</dbReference>
<dbReference type="GO" id="GO:0046872">
    <property type="term" value="F:metal ion binding"/>
    <property type="evidence" value="ECO:0007669"/>
    <property type="project" value="UniProtKB-KW"/>
</dbReference>
<dbReference type="GO" id="GO:0071025">
    <property type="term" value="P:RNA surveillance"/>
    <property type="evidence" value="ECO:0007669"/>
    <property type="project" value="InterPro"/>
</dbReference>
<dbReference type="SMART" id="SM01194">
    <property type="entry name" value="eRF1_1"/>
    <property type="match status" value="1"/>
</dbReference>
<dbReference type="InterPro" id="IPR058547">
    <property type="entry name" value="Pelota_N"/>
</dbReference>
<evidence type="ECO:0000313" key="8">
    <source>
        <dbReference type="EMBL" id="KIO32879.1"/>
    </source>
</evidence>
<dbReference type="InterPro" id="IPR029064">
    <property type="entry name" value="Ribosomal_eL30-like_sf"/>
</dbReference>
<dbReference type="GO" id="GO:0070966">
    <property type="term" value="P:nuclear-transcribed mRNA catabolic process, no-go decay"/>
    <property type="evidence" value="ECO:0007669"/>
    <property type="project" value="InterPro"/>
</dbReference>
<comment type="similarity">
    <text evidence="3 6">Belongs to the eukaryotic release factor 1 family. Pelota subfamily.</text>
</comment>
<organism evidence="8 9">
    <name type="scientific">Tulasnella calospora MUT 4182</name>
    <dbReference type="NCBI Taxonomy" id="1051891"/>
    <lineage>
        <taxon>Eukaryota</taxon>
        <taxon>Fungi</taxon>
        <taxon>Dikarya</taxon>
        <taxon>Basidiomycota</taxon>
        <taxon>Agaricomycotina</taxon>
        <taxon>Agaricomycetes</taxon>
        <taxon>Cantharellales</taxon>
        <taxon>Tulasnellaceae</taxon>
        <taxon>Tulasnella</taxon>
    </lineage>
</organism>
<dbReference type="STRING" id="1051891.A0A0C3QVW2"/>
<dbReference type="Pfam" id="PF26356">
    <property type="entry name" value="Pelota_N"/>
    <property type="match status" value="1"/>
</dbReference>
<dbReference type="Proteomes" id="UP000054248">
    <property type="component" value="Unassembled WGS sequence"/>
</dbReference>
<dbReference type="InterPro" id="IPR005141">
    <property type="entry name" value="eRF1_2"/>
</dbReference>
<protein>
    <recommendedName>
        <fullName evidence="6">Protein DOM34 homolog</fullName>
    </recommendedName>
</protein>
<comment type="subcellular location">
    <subcellularLocation>
        <location evidence="2 6">Cytoplasm</location>
    </subcellularLocation>
</comment>
<dbReference type="PANTHER" id="PTHR10853">
    <property type="entry name" value="PELOTA"/>
    <property type="match status" value="1"/>
</dbReference>
<reference evidence="9" key="2">
    <citation type="submission" date="2015-01" db="EMBL/GenBank/DDBJ databases">
        <title>Evolutionary Origins and Diversification of the Mycorrhizal Mutualists.</title>
        <authorList>
            <consortium name="DOE Joint Genome Institute"/>
            <consortium name="Mycorrhizal Genomics Consortium"/>
            <person name="Kohler A."/>
            <person name="Kuo A."/>
            <person name="Nagy L.G."/>
            <person name="Floudas D."/>
            <person name="Copeland A."/>
            <person name="Barry K.W."/>
            <person name="Cichocki N."/>
            <person name="Veneault-Fourrey C."/>
            <person name="LaButti K."/>
            <person name="Lindquist E.A."/>
            <person name="Lipzen A."/>
            <person name="Lundell T."/>
            <person name="Morin E."/>
            <person name="Murat C."/>
            <person name="Riley R."/>
            <person name="Ohm R."/>
            <person name="Sun H."/>
            <person name="Tunlid A."/>
            <person name="Henrissat B."/>
            <person name="Grigoriev I.V."/>
            <person name="Hibbett D.S."/>
            <person name="Martin F."/>
        </authorList>
    </citation>
    <scope>NUCLEOTIDE SEQUENCE [LARGE SCALE GENOMIC DNA]</scope>
    <source>
        <strain evidence="9">MUT 4182</strain>
    </source>
</reference>
<evidence type="ECO:0000256" key="3">
    <source>
        <dbReference type="ARBA" id="ARBA00009504"/>
    </source>
</evidence>
<keyword evidence="4 6" id="KW-0963">Cytoplasm</keyword>
<dbReference type="SUPFAM" id="SSF55315">
    <property type="entry name" value="L30e-like"/>
    <property type="match status" value="1"/>
</dbReference>
<evidence type="ECO:0000256" key="4">
    <source>
        <dbReference type="ARBA" id="ARBA00022490"/>
    </source>
</evidence>
<keyword evidence="5 6" id="KW-0479">Metal-binding</keyword>
<dbReference type="SUPFAM" id="SSF159065">
    <property type="entry name" value="Dom34/Pelota N-terminal domain-like"/>
    <property type="match status" value="1"/>
</dbReference>
<dbReference type="HOGENOM" id="CLU_023334_3_1_1"/>
<dbReference type="OrthoDB" id="10249111at2759"/>
<evidence type="ECO:0000256" key="5">
    <source>
        <dbReference type="ARBA" id="ARBA00022723"/>
    </source>
</evidence>
<gene>
    <name evidence="8" type="ORF">M407DRAFT_96592</name>
</gene>
<reference evidence="8 9" key="1">
    <citation type="submission" date="2014-04" db="EMBL/GenBank/DDBJ databases">
        <authorList>
            <consortium name="DOE Joint Genome Institute"/>
            <person name="Kuo A."/>
            <person name="Girlanda M."/>
            <person name="Perotto S."/>
            <person name="Kohler A."/>
            <person name="Nagy L.G."/>
            <person name="Floudas D."/>
            <person name="Copeland A."/>
            <person name="Barry K.W."/>
            <person name="Cichocki N."/>
            <person name="Veneault-Fourrey C."/>
            <person name="LaButti K."/>
            <person name="Lindquist E.A."/>
            <person name="Lipzen A."/>
            <person name="Lundell T."/>
            <person name="Morin E."/>
            <person name="Murat C."/>
            <person name="Sun H."/>
            <person name="Tunlid A."/>
            <person name="Henrissat B."/>
            <person name="Grigoriev I.V."/>
            <person name="Hibbett D.S."/>
            <person name="Martin F."/>
            <person name="Nordberg H.P."/>
            <person name="Cantor M.N."/>
            <person name="Hua S.X."/>
        </authorList>
    </citation>
    <scope>NUCLEOTIDE SEQUENCE [LARGE SCALE GENOMIC DNA]</scope>
    <source>
        <strain evidence="8 9">MUT 4182</strain>
    </source>
</reference>
<dbReference type="GO" id="GO:0070651">
    <property type="term" value="P:nonfunctional rRNA decay"/>
    <property type="evidence" value="ECO:0007669"/>
    <property type="project" value="TreeGrafter"/>
</dbReference>
<dbReference type="InterPro" id="IPR042226">
    <property type="entry name" value="eFR1_2_sf"/>
</dbReference>
<dbReference type="InterPro" id="IPR038069">
    <property type="entry name" value="Pelota/DOM34_N"/>
</dbReference>
<evidence type="ECO:0000256" key="1">
    <source>
        <dbReference type="ARBA" id="ARBA00001968"/>
    </source>
</evidence>